<dbReference type="EMBL" id="MHTX01000019">
    <property type="protein sequence ID" value="OHA68288.1"/>
    <property type="molecule type" value="Genomic_DNA"/>
</dbReference>
<organism evidence="1 2">
    <name type="scientific">Candidatus Wildermuthbacteria bacterium RIFCSPHIGHO2_02_FULL_47_17</name>
    <dbReference type="NCBI Taxonomy" id="1802452"/>
    <lineage>
        <taxon>Bacteria</taxon>
        <taxon>Candidatus Wildermuthiibacteriota</taxon>
    </lineage>
</organism>
<dbReference type="InterPro" id="IPR051319">
    <property type="entry name" value="Oligoribo/pAp-PDE_c-di-AMP_PDE"/>
</dbReference>
<accession>A0A1G2R6V0</accession>
<evidence type="ECO:0000313" key="1">
    <source>
        <dbReference type="EMBL" id="OHA68288.1"/>
    </source>
</evidence>
<comment type="caution">
    <text evidence="1">The sequence shown here is derived from an EMBL/GenBank/DDBJ whole genome shotgun (WGS) entry which is preliminary data.</text>
</comment>
<gene>
    <name evidence="1" type="ORF">A3D59_03970</name>
</gene>
<evidence type="ECO:0000313" key="2">
    <source>
        <dbReference type="Proteomes" id="UP000179258"/>
    </source>
</evidence>
<dbReference type="Gene3D" id="3.90.1640.10">
    <property type="entry name" value="inorganic pyrophosphatase (n-terminal core)"/>
    <property type="match status" value="1"/>
</dbReference>
<dbReference type="InterPro" id="IPR038763">
    <property type="entry name" value="DHH_sf"/>
</dbReference>
<name>A0A1G2R6V0_9BACT</name>
<dbReference type="AlphaFoldDB" id="A0A1G2R6V0"/>
<dbReference type="Proteomes" id="UP000179258">
    <property type="component" value="Unassembled WGS sequence"/>
</dbReference>
<reference evidence="1 2" key="1">
    <citation type="journal article" date="2016" name="Nat. Commun.">
        <title>Thousands of microbial genomes shed light on interconnected biogeochemical processes in an aquifer system.</title>
        <authorList>
            <person name="Anantharaman K."/>
            <person name="Brown C.T."/>
            <person name="Hug L.A."/>
            <person name="Sharon I."/>
            <person name="Castelle C.J."/>
            <person name="Probst A.J."/>
            <person name="Thomas B.C."/>
            <person name="Singh A."/>
            <person name="Wilkins M.J."/>
            <person name="Karaoz U."/>
            <person name="Brodie E.L."/>
            <person name="Williams K.H."/>
            <person name="Hubbard S.S."/>
            <person name="Banfield J.F."/>
        </authorList>
    </citation>
    <scope>NUCLEOTIDE SEQUENCE [LARGE SCALE GENOMIC DNA]</scope>
</reference>
<evidence type="ECO:0008006" key="3">
    <source>
        <dbReference type="Google" id="ProtNLM"/>
    </source>
</evidence>
<dbReference type="PANTHER" id="PTHR47618:SF1">
    <property type="entry name" value="BIFUNCTIONAL OLIGORIBONUCLEASE AND PAP PHOSPHATASE NRNA"/>
    <property type="match status" value="1"/>
</dbReference>
<sequence>MEEVSRLKEILARTQTIAVIPAEDFYGESFLAGLALFSTLRKLGKKATFMVKEVPARLAAFESLINPGSEAIITVSAAQNKISRLRYEKEGDDLKIYLATDGGRLSPENVTIQPSLFVFAPVFNQKPDLIFIIGAQNLEAVGKIFEENPSIFYEAPIVNIDNHIANELFGSVNMVEPSSPSLAEMVFDIISALQPDAPTDKSTSTQLLTGIMLATHNFQHPRTRPQTLTKASQLMKQGADHQAIVRQFFKRKSLPQLRLLGRALEHLRLNDEKEIAWTTLRASDFQDTQTTSRDLSFLMEELKTNFWKLPSLLLLWEGHGSGPLIKGIFYSKNPLLTEKLLENFEGVIRGGTAIFLVRESEIKPAEEKVLALF</sequence>
<proteinExistence type="predicted"/>
<dbReference type="SUPFAM" id="SSF64182">
    <property type="entry name" value="DHH phosphoesterases"/>
    <property type="match status" value="1"/>
</dbReference>
<dbReference type="PANTHER" id="PTHR47618">
    <property type="entry name" value="BIFUNCTIONAL OLIGORIBONUCLEASE AND PAP PHOSPHATASE NRNA"/>
    <property type="match status" value="1"/>
</dbReference>
<protein>
    <recommendedName>
        <fullName evidence="3">DDH domain-containing protein</fullName>
    </recommendedName>
</protein>